<dbReference type="eggNOG" id="ENOG5030P09">
    <property type="taxonomic scope" value="Bacteria"/>
</dbReference>
<keyword evidence="2" id="KW-1185">Reference proteome</keyword>
<evidence type="ECO:0000313" key="2">
    <source>
        <dbReference type="Proteomes" id="UP000023541"/>
    </source>
</evidence>
<gene>
    <name evidence="1" type="ORF">ATO12_24970</name>
</gene>
<proteinExistence type="predicted"/>
<dbReference type="EMBL" id="AQRA01000009">
    <property type="protein sequence ID" value="EZH72188.1"/>
    <property type="molecule type" value="Genomic_DNA"/>
</dbReference>
<organism evidence="1 2">
    <name type="scientific">Aquimarina atlantica</name>
    <dbReference type="NCBI Taxonomy" id="1317122"/>
    <lineage>
        <taxon>Bacteria</taxon>
        <taxon>Pseudomonadati</taxon>
        <taxon>Bacteroidota</taxon>
        <taxon>Flavobacteriia</taxon>
        <taxon>Flavobacteriales</taxon>
        <taxon>Flavobacteriaceae</taxon>
        <taxon>Aquimarina</taxon>
    </lineage>
</organism>
<evidence type="ECO:0000313" key="1">
    <source>
        <dbReference type="EMBL" id="EZH72188.1"/>
    </source>
</evidence>
<comment type="caution">
    <text evidence="1">The sequence shown here is derived from an EMBL/GenBank/DDBJ whole genome shotgun (WGS) entry which is preliminary data.</text>
</comment>
<sequence>MFLSILMGLIIWPIMGQHQKEKSCSFEETQQEYYEQNPEAFEKAKEFEKILQKQALLKKTKPWQSSRV</sequence>
<accession>A0A023BR52</accession>
<protein>
    <submittedName>
        <fullName evidence="1">Uncharacterized protein</fullName>
    </submittedName>
</protein>
<dbReference type="AlphaFoldDB" id="A0A023BR52"/>
<reference evidence="1 2" key="1">
    <citation type="submission" date="2014-04" db="EMBL/GenBank/DDBJ databases">
        <title>Aquimarina sp. 22II-S11-z7 Genome Sequencing.</title>
        <authorList>
            <person name="Lai Q."/>
        </authorList>
    </citation>
    <scope>NUCLEOTIDE SEQUENCE [LARGE SCALE GENOMIC DNA]</scope>
    <source>
        <strain evidence="1 2">22II-S11-z7</strain>
    </source>
</reference>
<name>A0A023BR52_9FLAO</name>
<dbReference type="Proteomes" id="UP000023541">
    <property type="component" value="Unassembled WGS sequence"/>
</dbReference>